<organism evidence="19 20">
    <name type="scientific">Cryptotermes secundus</name>
    <dbReference type="NCBI Taxonomy" id="105785"/>
    <lineage>
        <taxon>Eukaryota</taxon>
        <taxon>Metazoa</taxon>
        <taxon>Ecdysozoa</taxon>
        <taxon>Arthropoda</taxon>
        <taxon>Hexapoda</taxon>
        <taxon>Insecta</taxon>
        <taxon>Pterygota</taxon>
        <taxon>Neoptera</taxon>
        <taxon>Polyneoptera</taxon>
        <taxon>Dictyoptera</taxon>
        <taxon>Blattodea</taxon>
        <taxon>Blattoidea</taxon>
        <taxon>Termitoidae</taxon>
        <taxon>Kalotermitidae</taxon>
        <taxon>Cryptotermitinae</taxon>
        <taxon>Cryptotermes</taxon>
    </lineage>
</organism>
<dbReference type="Pfam" id="PF07679">
    <property type="entry name" value="I-set"/>
    <property type="match status" value="4"/>
</dbReference>
<feature type="compositionally biased region" description="Basic residues" evidence="15">
    <location>
        <begin position="1720"/>
        <end position="1738"/>
    </location>
</feature>
<dbReference type="GO" id="GO:0045202">
    <property type="term" value="C:synapse"/>
    <property type="evidence" value="ECO:0007669"/>
    <property type="project" value="UniProtKB-SubCell"/>
</dbReference>
<keyword evidence="2" id="KW-1003">Cell membrane</keyword>
<keyword evidence="8 16" id="KW-1133">Transmembrane helix</keyword>
<sequence length="1926" mass="209686">MVPSTDVGDSDLHYVNSLNHRALKMPGQRDVTQQYQLQVHNVFVMAGNVAVLRCNIPSFVRGLVQVTNWLRDEHLLGRTVIHPGGRFTVTASGSLHIRDTVTDDGFARYYCQTVHRLTGEKRLSMPGQIIVSQPEGNITPRIEHSVANVNSRAGSPTDLVCAAQGSPPPNYRWYRDLDGVLQEVRLGMVLVRPLQSVLQFPRVQPEDGGRYVCVVSNMMGEDRREITLNVITPITAHIRPQQQIVDAGTPAMFNCSVQGGSGGMHISWLKDTRPLLDSPHVSIMQQGQVMLLKNVRKSDRGMYQCVARSNDESAQGSAELTLGAIAPELQLTFIEQTLQPGPPVSLRCSASGNPPPRITWLLDGGLLVPRGYVLGSYLDSANNVISHLNISSVRVQHGGLYTCIARNVLGAVQHSAMLNIYGPPSARVPQNLTVVAGLDVYLRCPVAGFPISSVTWQRAGDILPIHLRQRVFPNGTLLVRQIEGATDKGEYSCSVSNQQGQSAHGRLYLDVMKPPQIAPFQFPNNLQEGMRAQVSCSIISGDFPITITWRKDGGPLPQEADVQEQQHQFVSNLLFSDLAARHSGHYTCIASNAAAVANYTAKLTVRVAPTWLIEPQDVSVLFQHPVSLHCQASGFPTPTITWMKAKDEQPGDYTSLESSPQLVISGNGSVLIRAVDPSHEGHYTCQASNGIGSGLSKVIFLRVNVPAHFRSRAVNQSGVAGEEIILMCEAEGDLPLHVAWSASHRPLSPSHTQIMERQTPHGVTAELHLESLARRDAGPYRCSASNDFGQDEMIVYLTVKEPPEAPGRVEVQEVGSRWVSVSWGAPYSGHAPISHYVVQFREEAPTLGGGMSSWNNVTVGGGIRKAQLGALRPATSYNLRLLAVNEVGAGPPSEPTLALTLQEAPSGPPIDVTVEATSPESLLVKWKPPLVSYSNGEILGYQVGYREASGNSAPSTAAQQVRTVRGRRLEVTLTSLRHFTRYEVTVRAFNQVGSGPASPIQSVTTLEGVPDMAPQNLRCSAVSPQSVRVRWDPPPPEHRNGVIEGYKVLYKHISRQGGLTSDVEIKKTTNLETNLHGLAKFANYSVRVLAFTAAGEGVRSNSVHCTTEEDVPGPPEQIKALAMTSDSIMVAWTRPLEPNGNIIKYNVYYQSKLHKDEHKETVFGDRELTYEVRRLKEFQQYEFWVTASTIIGEGQSSIKVPQAPVSRVPARIASFSRRVVAGSGQSITLACHAVGLPAPNRSWRGPSGNSITPSSGNRHYRVLPDGGVTLGPLRPEDAGNYSCLAENVFGRDEVTYGVTVQVPPGPPHLSVPATTARSISLQWRLSDNGGSPVIGYTLSYKRESGDWQEVVIDPDRKTYTLDGVKCGSSYQLFLTAVNSVGNGKPSSVITATTKGGAPRMPVQDDLLLINSTSVTLFLEAWPSGGCPLRYFVVEYRSRSQKTWTLVSNNIQQEELVIPDLTPATWYAVRIAAHNDAGSSVQELVFATKTKTGETILPDMVPDMSEQQGTFYTHLNVIIPIISGIICTIAASICVCIFIHRRHYAGYKQGDPGYGAKSLAELENQRNNDQQGANHSQSGQLYSPSPARKGDSSLSGQKGSDTSGQDYEICPYATFSLPGGGGGTNSTQTMDYSMQFQTFSQQECYAGQPRPSTSGYGGSKSNKDYYSRVRTKSSSTSRTPTDCKVTRTSKSPPDGLSLEISCISSQQTLPVSVAAASSSSSHHRRNKSPPGHHGHGHSHQHQESQSSSSGVGFGRSRSCSMGTDREQDRERSDSDSSTGGAGSPRRNEPKAIPSQYRLPTANHRSNKAPHHDSVFELDSSTESAEASPEVNHRVRRSGVMARRGTPSRPNTRGSIVCQEVVPLQPPSGFSDGQELSEAECDREAASGPENVALPLFRHEELEQELSTLVKRYRQERDREKQDYTIHV</sequence>
<feature type="domain" description="Fibronectin type-III" evidence="18">
    <location>
        <begin position="1013"/>
        <end position="1110"/>
    </location>
</feature>
<evidence type="ECO:0000256" key="4">
    <source>
        <dbReference type="ARBA" id="ARBA00022729"/>
    </source>
</evidence>
<keyword evidence="5" id="KW-0677">Repeat</keyword>
<dbReference type="InterPro" id="IPR056754">
    <property type="entry name" value="DSCAM/DSCAML_C"/>
</dbReference>
<feature type="region of interest" description="Disordered" evidence="15">
    <location>
        <begin position="1710"/>
        <end position="1852"/>
    </location>
</feature>
<dbReference type="InterPro" id="IPR003598">
    <property type="entry name" value="Ig_sub2"/>
</dbReference>
<dbReference type="STRING" id="105785.A0A2J7PZP0"/>
<dbReference type="InParanoid" id="A0A2J7PZP0"/>
<comment type="subcellular location">
    <subcellularLocation>
        <location evidence="1">Cell membrane</location>
        <topology evidence="1">Single-pass type I membrane protein</topology>
    </subcellularLocation>
    <subcellularLocation>
        <location evidence="14">Synapse</location>
    </subcellularLocation>
</comment>
<dbReference type="EMBL" id="NEVH01020333">
    <property type="protein sequence ID" value="PNF21807.1"/>
    <property type="molecule type" value="Genomic_DNA"/>
</dbReference>
<evidence type="ECO:0000259" key="17">
    <source>
        <dbReference type="PROSITE" id="PS50835"/>
    </source>
</evidence>
<keyword evidence="13" id="KW-0393">Immunoglobulin domain</keyword>
<feature type="transmembrane region" description="Helical" evidence="16">
    <location>
        <begin position="1516"/>
        <end position="1538"/>
    </location>
</feature>
<evidence type="ECO:0000256" key="2">
    <source>
        <dbReference type="ARBA" id="ARBA00022475"/>
    </source>
</evidence>
<dbReference type="CDD" id="cd00063">
    <property type="entry name" value="FN3"/>
    <property type="match status" value="6"/>
</dbReference>
<evidence type="ECO:0000256" key="16">
    <source>
        <dbReference type="SAM" id="Phobius"/>
    </source>
</evidence>
<feature type="region of interest" description="Disordered" evidence="15">
    <location>
        <begin position="1564"/>
        <end position="1604"/>
    </location>
</feature>
<dbReference type="SMART" id="SM00409">
    <property type="entry name" value="IG"/>
    <property type="match status" value="9"/>
</dbReference>
<evidence type="ECO:0000313" key="19">
    <source>
        <dbReference type="EMBL" id="PNF21807.1"/>
    </source>
</evidence>
<dbReference type="PANTHER" id="PTHR44170">
    <property type="entry name" value="PROTEIN SIDEKICK"/>
    <property type="match status" value="1"/>
</dbReference>
<dbReference type="FunFam" id="2.60.40.10:FF:000104">
    <property type="entry name" value="Down syndrome cell adhesion molecule b"/>
    <property type="match status" value="1"/>
</dbReference>
<reference evidence="19 20" key="1">
    <citation type="submission" date="2017-12" db="EMBL/GenBank/DDBJ databases">
        <title>Hemimetabolous genomes reveal molecular basis of termite eusociality.</title>
        <authorList>
            <person name="Harrison M.C."/>
            <person name="Jongepier E."/>
            <person name="Robertson H.M."/>
            <person name="Arning N."/>
            <person name="Bitard-Feildel T."/>
            <person name="Chao H."/>
            <person name="Childers C.P."/>
            <person name="Dinh H."/>
            <person name="Doddapaneni H."/>
            <person name="Dugan S."/>
            <person name="Gowin J."/>
            <person name="Greiner C."/>
            <person name="Han Y."/>
            <person name="Hu H."/>
            <person name="Hughes D.S.T."/>
            <person name="Huylmans A.-K."/>
            <person name="Kemena C."/>
            <person name="Kremer L.P.M."/>
            <person name="Lee S.L."/>
            <person name="Lopez-Ezquerra A."/>
            <person name="Mallet L."/>
            <person name="Monroy-Kuhn J.M."/>
            <person name="Moser A."/>
            <person name="Murali S.C."/>
            <person name="Muzny D.M."/>
            <person name="Otani S."/>
            <person name="Piulachs M.-D."/>
            <person name="Poelchau M."/>
            <person name="Qu J."/>
            <person name="Schaub F."/>
            <person name="Wada-Katsumata A."/>
            <person name="Worley K.C."/>
            <person name="Xie Q."/>
            <person name="Ylla G."/>
            <person name="Poulsen M."/>
            <person name="Gibbs R.A."/>
            <person name="Schal C."/>
            <person name="Richards S."/>
            <person name="Belles X."/>
            <person name="Korb J."/>
            <person name="Bornberg-Bauer E."/>
        </authorList>
    </citation>
    <scope>NUCLEOTIDE SEQUENCE [LARGE SCALE GENOMIC DNA]</scope>
    <source>
        <tissue evidence="19">Whole body</tissue>
    </source>
</reference>
<feature type="compositionally biased region" description="Polar residues" evidence="15">
    <location>
        <begin position="1564"/>
        <end position="1582"/>
    </location>
</feature>
<dbReference type="Proteomes" id="UP000235965">
    <property type="component" value="Unassembled WGS sequence"/>
</dbReference>
<dbReference type="PROSITE" id="PS50853">
    <property type="entry name" value="FN3"/>
    <property type="match status" value="6"/>
</dbReference>
<dbReference type="GO" id="GO:0048812">
    <property type="term" value="P:neuron projection morphogenesis"/>
    <property type="evidence" value="ECO:0007669"/>
    <property type="project" value="UniProtKB-ARBA"/>
</dbReference>
<keyword evidence="11" id="KW-1015">Disulfide bond</keyword>
<feature type="domain" description="Ig-like" evidence="17">
    <location>
        <begin position="515"/>
        <end position="604"/>
    </location>
</feature>
<evidence type="ECO:0000256" key="1">
    <source>
        <dbReference type="ARBA" id="ARBA00004251"/>
    </source>
</evidence>
<gene>
    <name evidence="19" type="ORF">B7P43_G08438</name>
</gene>
<dbReference type="FunFam" id="2.60.40.10:FF:000093">
    <property type="entry name" value="Down syndrome cell adhesion molecule, isoform B"/>
    <property type="match status" value="1"/>
</dbReference>
<feature type="domain" description="Ig-like" evidence="17">
    <location>
        <begin position="423"/>
        <end position="508"/>
    </location>
</feature>
<evidence type="ECO:0000256" key="5">
    <source>
        <dbReference type="ARBA" id="ARBA00022737"/>
    </source>
</evidence>
<dbReference type="InterPro" id="IPR013098">
    <property type="entry name" value="Ig_I-set"/>
</dbReference>
<dbReference type="InterPro" id="IPR003599">
    <property type="entry name" value="Ig_sub"/>
</dbReference>
<comment type="caution">
    <text evidence="19">The sequence shown here is derived from an EMBL/GenBank/DDBJ whole genome shotgun (WGS) entry which is preliminary data.</text>
</comment>
<evidence type="ECO:0000256" key="6">
    <source>
        <dbReference type="ARBA" id="ARBA00022889"/>
    </source>
</evidence>
<dbReference type="SMART" id="SM00408">
    <property type="entry name" value="IGc2"/>
    <property type="match status" value="8"/>
</dbReference>
<feature type="domain" description="Ig-like" evidence="17">
    <location>
        <begin position="1209"/>
        <end position="1301"/>
    </location>
</feature>
<feature type="domain" description="Fibronectin type-III" evidence="18">
    <location>
        <begin position="1397"/>
        <end position="1494"/>
    </location>
</feature>
<keyword evidence="7" id="KW-0524">Neurogenesis</keyword>
<dbReference type="PROSITE" id="PS50835">
    <property type="entry name" value="IG_LIKE"/>
    <property type="match status" value="9"/>
</dbReference>
<evidence type="ECO:0000256" key="10">
    <source>
        <dbReference type="ARBA" id="ARBA00023136"/>
    </source>
</evidence>
<feature type="compositionally biased region" description="Polar residues" evidence="15">
    <location>
        <begin position="1591"/>
        <end position="1604"/>
    </location>
</feature>
<dbReference type="Pfam" id="PF13927">
    <property type="entry name" value="Ig_3"/>
    <property type="match status" value="4"/>
</dbReference>
<dbReference type="FunFam" id="2.60.40.10:FF:000120">
    <property type="entry name" value="Down syndrome cell adhesion molecule like 1"/>
    <property type="match status" value="1"/>
</dbReference>
<dbReference type="CDD" id="cd20958">
    <property type="entry name" value="IgI_5_Dscam"/>
    <property type="match status" value="1"/>
</dbReference>
<dbReference type="InterPro" id="IPR036116">
    <property type="entry name" value="FN3_sf"/>
</dbReference>
<protein>
    <recommendedName>
        <fullName evidence="21">Down syndrome cell adhesion molecule-like protein Dscam2</fullName>
    </recommendedName>
</protein>
<evidence type="ECO:0000256" key="15">
    <source>
        <dbReference type="SAM" id="MobiDB-lite"/>
    </source>
</evidence>
<keyword evidence="3 16" id="KW-0812">Transmembrane</keyword>
<dbReference type="CDD" id="cd20956">
    <property type="entry name" value="IgI_4_Dscam"/>
    <property type="match status" value="1"/>
</dbReference>
<feature type="domain" description="Ig-like" evidence="17">
    <location>
        <begin position="233"/>
        <end position="321"/>
    </location>
</feature>
<feature type="domain" description="Fibronectin type-III" evidence="18">
    <location>
        <begin position="908"/>
        <end position="1008"/>
    </location>
</feature>
<dbReference type="PANTHER" id="PTHR44170:SF54">
    <property type="entry name" value="FI24025P1"/>
    <property type="match status" value="1"/>
</dbReference>
<dbReference type="InterPro" id="IPR036179">
    <property type="entry name" value="Ig-like_dom_sf"/>
</dbReference>
<dbReference type="SMART" id="SM00060">
    <property type="entry name" value="FN3"/>
    <property type="match status" value="6"/>
</dbReference>
<feature type="domain" description="Fibronectin type-III" evidence="18">
    <location>
        <begin position="1114"/>
        <end position="1211"/>
    </location>
</feature>
<feature type="region of interest" description="Disordered" evidence="15">
    <location>
        <begin position="1643"/>
        <end position="1697"/>
    </location>
</feature>
<dbReference type="OrthoDB" id="5969272at2759"/>
<keyword evidence="9" id="KW-0770">Synapse</keyword>
<dbReference type="InterPro" id="IPR007110">
    <property type="entry name" value="Ig-like_dom"/>
</dbReference>
<keyword evidence="10 16" id="KW-0472">Membrane</keyword>
<feature type="domain" description="Ig-like" evidence="17">
    <location>
        <begin position="327"/>
        <end position="419"/>
    </location>
</feature>
<keyword evidence="20" id="KW-1185">Reference proteome</keyword>
<dbReference type="InterPro" id="IPR003961">
    <property type="entry name" value="FN3_dom"/>
</dbReference>
<evidence type="ECO:0000313" key="20">
    <source>
        <dbReference type="Proteomes" id="UP000235965"/>
    </source>
</evidence>
<dbReference type="Pfam" id="PF00041">
    <property type="entry name" value="fn3"/>
    <property type="match status" value="5"/>
</dbReference>
<feature type="domain" description="Ig-like" evidence="17">
    <location>
        <begin position="609"/>
        <end position="696"/>
    </location>
</feature>
<dbReference type="Gene3D" id="2.60.40.10">
    <property type="entry name" value="Immunoglobulins"/>
    <property type="match status" value="15"/>
</dbReference>
<dbReference type="Pfam" id="PF25059">
    <property type="entry name" value="FN3_DSCAM-DSCAML_C"/>
    <property type="match status" value="1"/>
</dbReference>
<keyword evidence="6" id="KW-0130">Cell adhesion</keyword>
<dbReference type="FunFam" id="2.60.40.10:FF:000017">
    <property type="entry name" value="Down syndrome cell adhesion molecule b"/>
    <property type="match status" value="1"/>
</dbReference>
<dbReference type="CDD" id="cd00096">
    <property type="entry name" value="Ig"/>
    <property type="match status" value="1"/>
</dbReference>
<evidence type="ECO:0000256" key="3">
    <source>
        <dbReference type="ARBA" id="ARBA00022692"/>
    </source>
</evidence>
<keyword evidence="12" id="KW-0325">Glycoprotein</keyword>
<feature type="compositionally biased region" description="Low complexity" evidence="15">
    <location>
        <begin position="1742"/>
        <end position="1759"/>
    </location>
</feature>
<evidence type="ECO:0000256" key="11">
    <source>
        <dbReference type="ARBA" id="ARBA00023157"/>
    </source>
</evidence>
<dbReference type="FunFam" id="2.60.40.10:FF:000333">
    <property type="entry name" value="Down syndrome cell adhesion molecule"/>
    <property type="match status" value="1"/>
</dbReference>
<feature type="domain" description="Fibronectin type-III" evidence="18">
    <location>
        <begin position="1303"/>
        <end position="1396"/>
    </location>
</feature>
<dbReference type="SUPFAM" id="SSF48726">
    <property type="entry name" value="Immunoglobulin"/>
    <property type="match status" value="9"/>
</dbReference>
<dbReference type="InterPro" id="IPR013783">
    <property type="entry name" value="Ig-like_fold"/>
</dbReference>
<evidence type="ECO:0000256" key="9">
    <source>
        <dbReference type="ARBA" id="ARBA00023018"/>
    </source>
</evidence>
<feature type="compositionally biased region" description="Basic and acidic residues" evidence="15">
    <location>
        <begin position="1762"/>
        <end position="1773"/>
    </location>
</feature>
<accession>A0A2J7PZP0</accession>
<keyword evidence="4" id="KW-0732">Signal</keyword>
<feature type="domain" description="Ig-like" evidence="17">
    <location>
        <begin position="140"/>
        <end position="229"/>
    </location>
</feature>
<feature type="domain" description="Ig-like" evidence="17">
    <location>
        <begin position="26"/>
        <end position="124"/>
    </location>
</feature>
<feature type="domain" description="Ig-like" evidence="17">
    <location>
        <begin position="706"/>
        <end position="800"/>
    </location>
</feature>
<dbReference type="SUPFAM" id="SSF49265">
    <property type="entry name" value="Fibronectin type III"/>
    <property type="match status" value="3"/>
</dbReference>
<feature type="compositionally biased region" description="Low complexity" evidence="15">
    <location>
        <begin position="1710"/>
        <end position="1719"/>
    </location>
</feature>
<evidence type="ECO:0000256" key="12">
    <source>
        <dbReference type="ARBA" id="ARBA00023180"/>
    </source>
</evidence>
<name>A0A2J7PZP0_9NEOP</name>
<dbReference type="GO" id="GO:0098609">
    <property type="term" value="P:cell-cell adhesion"/>
    <property type="evidence" value="ECO:0007669"/>
    <property type="project" value="TreeGrafter"/>
</dbReference>
<evidence type="ECO:0000259" key="18">
    <source>
        <dbReference type="PROSITE" id="PS50853"/>
    </source>
</evidence>
<evidence type="ECO:0000256" key="7">
    <source>
        <dbReference type="ARBA" id="ARBA00022902"/>
    </source>
</evidence>
<evidence type="ECO:0000256" key="14">
    <source>
        <dbReference type="ARBA" id="ARBA00034103"/>
    </source>
</evidence>
<evidence type="ECO:0008006" key="21">
    <source>
        <dbReference type="Google" id="ProtNLM"/>
    </source>
</evidence>
<evidence type="ECO:0000256" key="8">
    <source>
        <dbReference type="ARBA" id="ARBA00022989"/>
    </source>
</evidence>
<feature type="domain" description="Fibronectin type-III" evidence="18">
    <location>
        <begin position="805"/>
        <end position="903"/>
    </location>
</feature>
<proteinExistence type="predicted"/>
<evidence type="ECO:0000256" key="13">
    <source>
        <dbReference type="ARBA" id="ARBA00023319"/>
    </source>
</evidence>
<dbReference type="GO" id="GO:0005886">
    <property type="term" value="C:plasma membrane"/>
    <property type="evidence" value="ECO:0007669"/>
    <property type="project" value="UniProtKB-SubCell"/>
</dbReference>